<evidence type="ECO:0000256" key="1">
    <source>
        <dbReference type="ARBA" id="ARBA00004370"/>
    </source>
</evidence>
<dbReference type="InterPro" id="IPR045063">
    <property type="entry name" value="Dynamin_N"/>
</dbReference>
<dbReference type="AlphaFoldDB" id="A0A4V6I2E6"/>
<feature type="coiled-coil region" evidence="6">
    <location>
        <begin position="275"/>
        <end position="305"/>
    </location>
</feature>
<evidence type="ECO:0000313" key="9">
    <source>
        <dbReference type="Proteomes" id="UP000029733"/>
    </source>
</evidence>
<accession>A0A4V6I2E6</accession>
<dbReference type="Pfam" id="PF00350">
    <property type="entry name" value="Dynamin_N"/>
    <property type="match status" value="1"/>
</dbReference>
<dbReference type="Gene3D" id="3.40.50.300">
    <property type="entry name" value="P-loop containing nucleotide triphosphate hydrolases"/>
    <property type="match status" value="1"/>
</dbReference>
<evidence type="ECO:0000313" key="8">
    <source>
        <dbReference type="EMBL" id="TLD95752.1"/>
    </source>
</evidence>
<dbReference type="GO" id="GO:0003924">
    <property type="term" value="F:GTPase activity"/>
    <property type="evidence" value="ECO:0007669"/>
    <property type="project" value="InterPro"/>
</dbReference>
<dbReference type="PANTHER" id="PTHR10465">
    <property type="entry name" value="TRANSMEMBRANE GTPASE FZO1"/>
    <property type="match status" value="1"/>
</dbReference>
<evidence type="ECO:0000259" key="7">
    <source>
        <dbReference type="Pfam" id="PF00350"/>
    </source>
</evidence>
<dbReference type="Proteomes" id="UP000029733">
    <property type="component" value="Unassembled WGS sequence"/>
</dbReference>
<evidence type="ECO:0000256" key="3">
    <source>
        <dbReference type="ARBA" id="ARBA00022801"/>
    </source>
</evidence>
<feature type="coiled-coil region" evidence="6">
    <location>
        <begin position="481"/>
        <end position="533"/>
    </location>
</feature>
<dbReference type="InterPro" id="IPR027094">
    <property type="entry name" value="Mitofusin_fam"/>
</dbReference>
<dbReference type="OrthoDB" id="1100581at2"/>
<keyword evidence="9" id="KW-1185">Reference proteome</keyword>
<evidence type="ECO:0000256" key="4">
    <source>
        <dbReference type="ARBA" id="ARBA00023134"/>
    </source>
</evidence>
<dbReference type="GO" id="GO:0005525">
    <property type="term" value="F:GTP binding"/>
    <property type="evidence" value="ECO:0007669"/>
    <property type="project" value="UniProtKB-KW"/>
</dbReference>
<evidence type="ECO:0000256" key="5">
    <source>
        <dbReference type="ARBA" id="ARBA00023136"/>
    </source>
</evidence>
<comment type="caution">
    <text evidence="8">The sequence shown here is derived from an EMBL/GenBank/DDBJ whole genome shotgun (WGS) entry which is preliminary data.</text>
</comment>
<sequence>MLEIQSKYISFIKEVQEFIKDIENMDKTKQNKLIVDISHQELCVVVVGGFSAGKSTLINQFLGEDILATALTPETALATELRFHNENFYEAIKSDGSSQRFELSQSEEIKQQAGKFAYLKLFLNNEKLKQIEPLILVDMPGFGAPVEEHNQAIINYLSKGVYFIVLTSVEDGNITKSMLREVENIINFGKDFSFVLSKTNLRSNEDVRAVKDEIQSQLQEEFNYTRGVISVDKNSAESFEKILMDINPNQLFQKIYEAYLKEFYFDISSNLKLKIATLKSSKEEIQKVLEDLQKGVNDVRDLKEKVISDVEDKFSHSSTESIVNAVGNELMLRKKELVSLMGDRESFNSEVNSIVKNVLIIEVNRKLKRVNEYITYRFDSKIKDIAASFNPEFQKGFTDVLATTTNMISDEMTKHLPQWKEGGHMAIIAVLVLKILDAACQFLKSERIERLKEDKIVNEVVPSVKAQLRNKLPAKLQEYIEQTTQNAAAKFEELIKQKEAEVAQSAKEKEENKKELEVEISKLSRANAAISELANQLF</sequence>
<comment type="subcellular location">
    <subcellularLocation>
        <location evidence="1">Membrane</location>
    </subcellularLocation>
</comment>
<dbReference type="InterPro" id="IPR027417">
    <property type="entry name" value="P-loop_NTPase"/>
</dbReference>
<dbReference type="RefSeq" id="WP_034353262.1">
    <property type="nucleotide sequence ID" value="NZ_JRPR02000007.1"/>
</dbReference>
<dbReference type="SUPFAM" id="SSF52540">
    <property type="entry name" value="P-loop containing nucleoside triphosphate hydrolases"/>
    <property type="match status" value="1"/>
</dbReference>
<protein>
    <recommendedName>
        <fullName evidence="7">Dynamin N-terminal domain-containing protein</fullName>
    </recommendedName>
</protein>
<keyword evidence="6" id="KW-0175">Coiled coil</keyword>
<keyword evidence="3" id="KW-0378">Hydrolase</keyword>
<evidence type="ECO:0000256" key="6">
    <source>
        <dbReference type="SAM" id="Coils"/>
    </source>
</evidence>
<keyword evidence="5" id="KW-0472">Membrane</keyword>
<name>A0A4V6I2E6_9HELI</name>
<dbReference type="EMBL" id="JRPR02000007">
    <property type="protein sequence ID" value="TLD95752.1"/>
    <property type="molecule type" value="Genomic_DNA"/>
</dbReference>
<dbReference type="PANTHER" id="PTHR10465:SF0">
    <property type="entry name" value="SARCALUMENIN"/>
    <property type="match status" value="1"/>
</dbReference>
<dbReference type="GO" id="GO:0016020">
    <property type="term" value="C:membrane"/>
    <property type="evidence" value="ECO:0007669"/>
    <property type="project" value="UniProtKB-SubCell"/>
</dbReference>
<keyword evidence="4" id="KW-0342">GTP-binding</keyword>
<reference evidence="8 9" key="1">
    <citation type="journal article" date="2014" name="Genome Announc.">
        <title>Draft genome sequences of eight enterohepatic helicobacter species isolated from both laboratory and wild rodents.</title>
        <authorList>
            <person name="Sheh A."/>
            <person name="Shen Z."/>
            <person name="Fox J.G."/>
        </authorList>
    </citation>
    <scope>NUCLEOTIDE SEQUENCE [LARGE SCALE GENOMIC DNA]</scope>
    <source>
        <strain evidence="8 9">MIT 09-6949</strain>
    </source>
</reference>
<evidence type="ECO:0000256" key="2">
    <source>
        <dbReference type="ARBA" id="ARBA00022741"/>
    </source>
</evidence>
<feature type="domain" description="Dynamin N-terminal" evidence="7">
    <location>
        <begin position="44"/>
        <end position="195"/>
    </location>
</feature>
<keyword evidence="2" id="KW-0547">Nucleotide-binding</keyword>
<organism evidence="8 9">
    <name type="scientific">Helicobacter jaachi</name>
    <dbReference type="NCBI Taxonomy" id="1677920"/>
    <lineage>
        <taxon>Bacteria</taxon>
        <taxon>Pseudomonadati</taxon>
        <taxon>Campylobacterota</taxon>
        <taxon>Epsilonproteobacteria</taxon>
        <taxon>Campylobacterales</taxon>
        <taxon>Helicobacteraceae</taxon>
        <taxon>Helicobacter</taxon>
    </lineage>
</organism>
<dbReference type="STRING" id="1677920.LS71_02625"/>
<gene>
    <name evidence="8" type="ORF">LS71_007880</name>
</gene>
<proteinExistence type="predicted"/>